<keyword evidence="4" id="KW-1185">Reference proteome</keyword>
<keyword evidence="2" id="KW-0812">Transmembrane</keyword>
<reference evidence="3" key="1">
    <citation type="journal article" date="2023" name="bioRxiv">
        <title>Scaffold-level genome assemblies of two parasitoid biocontrol wasps reveal the parthenogenesis mechanism and an associated novel virus.</title>
        <authorList>
            <person name="Inwood S."/>
            <person name="Skelly J."/>
            <person name="Guhlin J."/>
            <person name="Harrop T."/>
            <person name="Goldson S."/>
            <person name="Dearden P."/>
        </authorList>
    </citation>
    <scope>NUCLEOTIDE SEQUENCE</scope>
    <source>
        <strain evidence="3">Lincoln</strain>
        <tissue evidence="3">Whole body</tissue>
    </source>
</reference>
<evidence type="ECO:0000256" key="1">
    <source>
        <dbReference type="SAM" id="MobiDB-lite"/>
    </source>
</evidence>
<feature type="region of interest" description="Disordered" evidence="1">
    <location>
        <begin position="1"/>
        <end position="20"/>
    </location>
</feature>
<organism evidence="3 4">
    <name type="scientific">Microctonus hyperodae</name>
    <name type="common">Parasitoid wasp</name>
    <dbReference type="NCBI Taxonomy" id="165561"/>
    <lineage>
        <taxon>Eukaryota</taxon>
        <taxon>Metazoa</taxon>
        <taxon>Ecdysozoa</taxon>
        <taxon>Arthropoda</taxon>
        <taxon>Hexapoda</taxon>
        <taxon>Insecta</taxon>
        <taxon>Pterygota</taxon>
        <taxon>Neoptera</taxon>
        <taxon>Endopterygota</taxon>
        <taxon>Hymenoptera</taxon>
        <taxon>Apocrita</taxon>
        <taxon>Ichneumonoidea</taxon>
        <taxon>Braconidae</taxon>
        <taxon>Euphorinae</taxon>
        <taxon>Microctonus</taxon>
    </lineage>
</organism>
<feature type="transmembrane region" description="Helical" evidence="2">
    <location>
        <begin position="118"/>
        <end position="140"/>
    </location>
</feature>
<reference evidence="3" key="2">
    <citation type="submission" date="2023-03" db="EMBL/GenBank/DDBJ databases">
        <authorList>
            <person name="Inwood S.N."/>
            <person name="Skelly J.G."/>
            <person name="Guhlin J."/>
            <person name="Harrop T.W.R."/>
            <person name="Goldson S.G."/>
            <person name="Dearden P.K."/>
        </authorList>
    </citation>
    <scope>NUCLEOTIDE SEQUENCE</scope>
    <source>
        <strain evidence="3">Lincoln</strain>
        <tissue evidence="3">Whole body</tissue>
    </source>
</reference>
<name>A0AA39G0W5_MICHY</name>
<feature type="transmembrane region" description="Helical" evidence="2">
    <location>
        <begin position="40"/>
        <end position="65"/>
    </location>
</feature>
<dbReference type="EMBL" id="JAQQBR010000004">
    <property type="protein sequence ID" value="KAK0178774.1"/>
    <property type="molecule type" value="Genomic_DNA"/>
</dbReference>
<proteinExistence type="predicted"/>
<evidence type="ECO:0000313" key="4">
    <source>
        <dbReference type="Proteomes" id="UP001168972"/>
    </source>
</evidence>
<evidence type="ECO:0000256" key="2">
    <source>
        <dbReference type="SAM" id="Phobius"/>
    </source>
</evidence>
<dbReference type="Proteomes" id="UP001168972">
    <property type="component" value="Unassembled WGS sequence"/>
</dbReference>
<protein>
    <submittedName>
        <fullName evidence="3">Uncharacterized protein</fullName>
    </submittedName>
</protein>
<dbReference type="AlphaFoldDB" id="A0AA39G0W5"/>
<sequence length="243" mass="26168">MDSMHNHSVNYSDGYQSPSPETCLPRLRLNRTNIPDFYRIYAGIPANLLLNLIGFLSLVILFGLLRKKAWNYGRLALLHKTDNKWMELFYGDSENPPTDVTAVEASVNSQLSQIDPSAAAGATGAAPVLAQAALLALGLVRRGLSPLAALQLSGLAASILGLVTGATFPTSKPKVQTIRRDFSTGQNFVAPVLRKQNGSCITEETLSVCSNSEITLSTDNVSPSLSVENSPKLYQDYGRNSLA</sequence>
<evidence type="ECO:0000313" key="3">
    <source>
        <dbReference type="EMBL" id="KAK0178774.1"/>
    </source>
</evidence>
<feature type="transmembrane region" description="Helical" evidence="2">
    <location>
        <begin position="152"/>
        <end position="170"/>
    </location>
</feature>
<keyword evidence="2" id="KW-1133">Transmembrane helix</keyword>
<gene>
    <name evidence="3" type="ORF">PV327_007629</name>
</gene>
<keyword evidence="2" id="KW-0472">Membrane</keyword>
<accession>A0AA39G0W5</accession>
<comment type="caution">
    <text evidence="3">The sequence shown here is derived from an EMBL/GenBank/DDBJ whole genome shotgun (WGS) entry which is preliminary data.</text>
</comment>